<proteinExistence type="predicted"/>
<dbReference type="Proteomes" id="UP001056120">
    <property type="component" value="Linkage Group LG14"/>
</dbReference>
<sequence length="102" mass="10923">MAMNDSLVVVKWKSGRWYGGLRWITEVMWVRSQDGGDGGVYASFMEVVMEAVNDDGDQGCYGVTVVIVAELEGGGSGVTMAMETEVSFTKNGGELHGGTYDS</sequence>
<reference evidence="2" key="1">
    <citation type="journal article" date="2022" name="Mol. Ecol. Resour.">
        <title>The genomes of chicory, endive, great burdock and yacon provide insights into Asteraceae palaeo-polyploidization history and plant inulin production.</title>
        <authorList>
            <person name="Fan W."/>
            <person name="Wang S."/>
            <person name="Wang H."/>
            <person name="Wang A."/>
            <person name="Jiang F."/>
            <person name="Liu H."/>
            <person name="Zhao H."/>
            <person name="Xu D."/>
            <person name="Zhang Y."/>
        </authorList>
    </citation>
    <scope>NUCLEOTIDE SEQUENCE [LARGE SCALE GENOMIC DNA]</scope>
    <source>
        <strain evidence="2">cv. Yunnan</strain>
    </source>
</reference>
<accession>A0ACB9GLR8</accession>
<evidence type="ECO:0000313" key="1">
    <source>
        <dbReference type="EMBL" id="KAI3783941.1"/>
    </source>
</evidence>
<gene>
    <name evidence="1" type="ORF">L1987_43032</name>
</gene>
<protein>
    <submittedName>
        <fullName evidence="1">Uncharacterized protein</fullName>
    </submittedName>
</protein>
<organism evidence="1 2">
    <name type="scientific">Smallanthus sonchifolius</name>
    <dbReference type="NCBI Taxonomy" id="185202"/>
    <lineage>
        <taxon>Eukaryota</taxon>
        <taxon>Viridiplantae</taxon>
        <taxon>Streptophyta</taxon>
        <taxon>Embryophyta</taxon>
        <taxon>Tracheophyta</taxon>
        <taxon>Spermatophyta</taxon>
        <taxon>Magnoliopsida</taxon>
        <taxon>eudicotyledons</taxon>
        <taxon>Gunneridae</taxon>
        <taxon>Pentapetalae</taxon>
        <taxon>asterids</taxon>
        <taxon>campanulids</taxon>
        <taxon>Asterales</taxon>
        <taxon>Asteraceae</taxon>
        <taxon>Asteroideae</taxon>
        <taxon>Heliantheae alliance</taxon>
        <taxon>Millerieae</taxon>
        <taxon>Smallanthus</taxon>
    </lineage>
</organism>
<evidence type="ECO:0000313" key="2">
    <source>
        <dbReference type="Proteomes" id="UP001056120"/>
    </source>
</evidence>
<comment type="caution">
    <text evidence="1">The sequence shown here is derived from an EMBL/GenBank/DDBJ whole genome shotgun (WGS) entry which is preliminary data.</text>
</comment>
<dbReference type="EMBL" id="CM042031">
    <property type="protein sequence ID" value="KAI3783941.1"/>
    <property type="molecule type" value="Genomic_DNA"/>
</dbReference>
<reference evidence="1 2" key="2">
    <citation type="journal article" date="2022" name="Mol. Ecol. Resour.">
        <title>The genomes of chicory, endive, great burdock and yacon provide insights into Asteraceae paleo-polyploidization history and plant inulin production.</title>
        <authorList>
            <person name="Fan W."/>
            <person name="Wang S."/>
            <person name="Wang H."/>
            <person name="Wang A."/>
            <person name="Jiang F."/>
            <person name="Liu H."/>
            <person name="Zhao H."/>
            <person name="Xu D."/>
            <person name="Zhang Y."/>
        </authorList>
    </citation>
    <scope>NUCLEOTIDE SEQUENCE [LARGE SCALE GENOMIC DNA]</scope>
    <source>
        <strain evidence="2">cv. Yunnan</strain>
        <tissue evidence="1">Leaves</tissue>
    </source>
</reference>
<keyword evidence="2" id="KW-1185">Reference proteome</keyword>
<name>A0ACB9GLR8_9ASTR</name>